<reference evidence="2" key="2">
    <citation type="submission" date="2023-06" db="EMBL/GenBank/DDBJ databases">
        <authorList>
            <person name="Ma L."/>
            <person name="Liu K.-W."/>
            <person name="Li Z."/>
            <person name="Hsiao Y.-Y."/>
            <person name="Qi Y."/>
            <person name="Fu T."/>
            <person name="Tang G."/>
            <person name="Zhang D."/>
            <person name="Sun W.-H."/>
            <person name="Liu D.-K."/>
            <person name="Li Y."/>
            <person name="Chen G.-Z."/>
            <person name="Liu X.-D."/>
            <person name="Liao X.-Y."/>
            <person name="Jiang Y.-T."/>
            <person name="Yu X."/>
            <person name="Hao Y."/>
            <person name="Huang J."/>
            <person name="Zhao X.-W."/>
            <person name="Ke S."/>
            <person name="Chen Y.-Y."/>
            <person name="Wu W.-L."/>
            <person name="Hsu J.-L."/>
            <person name="Lin Y.-F."/>
            <person name="Huang M.-D."/>
            <person name="Li C.-Y."/>
            <person name="Huang L."/>
            <person name="Wang Z.-W."/>
            <person name="Zhao X."/>
            <person name="Zhong W.-Y."/>
            <person name="Peng D.-H."/>
            <person name="Ahmad S."/>
            <person name="Lan S."/>
            <person name="Zhang J.-S."/>
            <person name="Tsai W.-C."/>
            <person name="Van De Peer Y."/>
            <person name="Liu Z.-J."/>
        </authorList>
    </citation>
    <scope>NUCLEOTIDE SEQUENCE</scope>
    <source>
        <strain evidence="2">CP</strain>
        <tissue evidence="2">Leaves</tissue>
    </source>
</reference>
<keyword evidence="1" id="KW-0472">Membrane</keyword>
<protein>
    <submittedName>
        <fullName evidence="2">Uncharacterized protein</fullName>
    </submittedName>
</protein>
<keyword evidence="1" id="KW-0812">Transmembrane</keyword>
<reference evidence="2" key="1">
    <citation type="journal article" date="2023" name="Nat. Commun.">
        <title>Diploid and tetraploid genomes of Acorus and the evolution of monocots.</title>
        <authorList>
            <person name="Ma L."/>
            <person name="Liu K.W."/>
            <person name="Li Z."/>
            <person name="Hsiao Y.Y."/>
            <person name="Qi Y."/>
            <person name="Fu T."/>
            <person name="Tang G.D."/>
            <person name="Zhang D."/>
            <person name="Sun W.H."/>
            <person name="Liu D.K."/>
            <person name="Li Y."/>
            <person name="Chen G.Z."/>
            <person name="Liu X.D."/>
            <person name="Liao X.Y."/>
            <person name="Jiang Y.T."/>
            <person name="Yu X."/>
            <person name="Hao Y."/>
            <person name="Huang J."/>
            <person name="Zhao X.W."/>
            <person name="Ke S."/>
            <person name="Chen Y.Y."/>
            <person name="Wu W.L."/>
            <person name="Hsu J.L."/>
            <person name="Lin Y.F."/>
            <person name="Huang M.D."/>
            <person name="Li C.Y."/>
            <person name="Huang L."/>
            <person name="Wang Z.W."/>
            <person name="Zhao X."/>
            <person name="Zhong W.Y."/>
            <person name="Peng D.H."/>
            <person name="Ahmad S."/>
            <person name="Lan S."/>
            <person name="Zhang J.S."/>
            <person name="Tsai W.C."/>
            <person name="Van de Peer Y."/>
            <person name="Liu Z.J."/>
        </authorList>
    </citation>
    <scope>NUCLEOTIDE SEQUENCE</scope>
    <source>
        <strain evidence="2">CP</strain>
    </source>
</reference>
<dbReference type="EMBL" id="JAUJYO010000016">
    <property type="protein sequence ID" value="KAK1293956.1"/>
    <property type="molecule type" value="Genomic_DNA"/>
</dbReference>
<keyword evidence="1" id="KW-1133">Transmembrane helix</keyword>
<comment type="caution">
    <text evidence="2">The sequence shown here is derived from an EMBL/GenBank/DDBJ whole genome shotgun (WGS) entry which is preliminary data.</text>
</comment>
<accession>A0AAV9CZC7</accession>
<evidence type="ECO:0000313" key="3">
    <source>
        <dbReference type="Proteomes" id="UP001180020"/>
    </source>
</evidence>
<dbReference type="AlphaFoldDB" id="A0AAV9CZC7"/>
<keyword evidence="3" id="KW-1185">Reference proteome</keyword>
<proteinExistence type="predicted"/>
<organism evidence="2 3">
    <name type="scientific">Acorus calamus</name>
    <name type="common">Sweet flag</name>
    <dbReference type="NCBI Taxonomy" id="4465"/>
    <lineage>
        <taxon>Eukaryota</taxon>
        <taxon>Viridiplantae</taxon>
        <taxon>Streptophyta</taxon>
        <taxon>Embryophyta</taxon>
        <taxon>Tracheophyta</taxon>
        <taxon>Spermatophyta</taxon>
        <taxon>Magnoliopsida</taxon>
        <taxon>Liliopsida</taxon>
        <taxon>Acoraceae</taxon>
        <taxon>Acorus</taxon>
    </lineage>
</organism>
<evidence type="ECO:0000313" key="2">
    <source>
        <dbReference type="EMBL" id="KAK1293956.1"/>
    </source>
</evidence>
<dbReference type="Proteomes" id="UP001180020">
    <property type="component" value="Unassembled WGS sequence"/>
</dbReference>
<sequence>MRDLCPRVSRDRLCAVVTCRRLRVSLSSYAVVVVIRYTLPSAFAMLHKGFSRCPRVSCYASSTSPFASCFFFFACGTVVRAPSPLPVHATCAIQATPIDSKSGSDFD</sequence>
<gene>
    <name evidence="2" type="ORF">QJS10_CPA16g00325</name>
</gene>
<evidence type="ECO:0000256" key="1">
    <source>
        <dbReference type="SAM" id="Phobius"/>
    </source>
</evidence>
<name>A0AAV9CZC7_ACOCL</name>
<feature type="transmembrane region" description="Helical" evidence="1">
    <location>
        <begin position="26"/>
        <end position="46"/>
    </location>
</feature>